<dbReference type="EMBL" id="JALBWM010000001">
    <property type="protein sequence ID" value="MCO1332780.1"/>
    <property type="molecule type" value="Genomic_DNA"/>
</dbReference>
<accession>A0A9X2EKN2</accession>
<dbReference type="AlphaFoldDB" id="A0A9X2EKN2"/>
<gene>
    <name evidence="2" type="ORF">MO867_00375</name>
</gene>
<feature type="transmembrane region" description="Helical" evidence="1">
    <location>
        <begin position="57"/>
        <end position="79"/>
    </location>
</feature>
<dbReference type="Proteomes" id="UP001139028">
    <property type="component" value="Unassembled WGS sequence"/>
</dbReference>
<name>A0A9X2EKN2_9GAMM</name>
<reference evidence="2" key="1">
    <citation type="journal article" date="2022" name="Arch. Microbiol.">
        <title>Microbulbifer okhotskensis sp. nov., isolated from a deep bottom sediment of the Okhotsk Sea.</title>
        <authorList>
            <person name="Romanenko L."/>
            <person name="Kurilenko V."/>
            <person name="Otstavnykh N."/>
            <person name="Velansky P."/>
            <person name="Isaeva M."/>
            <person name="Mikhailov V."/>
        </authorList>
    </citation>
    <scope>NUCLEOTIDE SEQUENCE</scope>
    <source>
        <strain evidence="2">OS29</strain>
    </source>
</reference>
<dbReference type="Pfam" id="PF06197">
    <property type="entry name" value="DUF998"/>
    <property type="match status" value="1"/>
</dbReference>
<keyword evidence="1" id="KW-1133">Transmembrane helix</keyword>
<dbReference type="InterPro" id="IPR009339">
    <property type="entry name" value="DUF998"/>
</dbReference>
<evidence type="ECO:0000313" key="3">
    <source>
        <dbReference type="Proteomes" id="UP001139028"/>
    </source>
</evidence>
<comment type="caution">
    <text evidence="2">The sequence shown here is derived from an EMBL/GenBank/DDBJ whole genome shotgun (WGS) entry which is preliminary data.</text>
</comment>
<keyword evidence="1" id="KW-0812">Transmembrane</keyword>
<feature type="transmembrane region" description="Helical" evidence="1">
    <location>
        <begin position="32"/>
        <end position="50"/>
    </location>
</feature>
<sequence length="151" mass="16658">MTGFKYTGYSHSTQFCSELGASGSPTEKLSPIINNYPLGVFFCVFGLYIIQVADTAIALKIIGFLIIVHGIGTWIAGYFPMDADPYTKNPSFSCKVHSWAGMFMMLSLLIAPLVSLSSSHFTIGFRLFSANLSNCNNLFHLHFKKSLPTKK</sequence>
<evidence type="ECO:0000313" key="2">
    <source>
        <dbReference type="EMBL" id="MCO1332780.1"/>
    </source>
</evidence>
<evidence type="ECO:0000256" key="1">
    <source>
        <dbReference type="SAM" id="Phobius"/>
    </source>
</evidence>
<proteinExistence type="predicted"/>
<feature type="transmembrane region" description="Helical" evidence="1">
    <location>
        <begin position="99"/>
        <end position="116"/>
    </location>
</feature>
<organism evidence="2 3">
    <name type="scientific">Microbulbifer okhotskensis</name>
    <dbReference type="NCBI Taxonomy" id="2926617"/>
    <lineage>
        <taxon>Bacteria</taxon>
        <taxon>Pseudomonadati</taxon>
        <taxon>Pseudomonadota</taxon>
        <taxon>Gammaproteobacteria</taxon>
        <taxon>Cellvibrionales</taxon>
        <taxon>Microbulbiferaceae</taxon>
        <taxon>Microbulbifer</taxon>
    </lineage>
</organism>
<keyword evidence="1" id="KW-0472">Membrane</keyword>
<keyword evidence="3" id="KW-1185">Reference proteome</keyword>
<protein>
    <submittedName>
        <fullName evidence="2">DUF998 domain-containing protein</fullName>
    </submittedName>
</protein>